<dbReference type="InterPro" id="IPR036291">
    <property type="entry name" value="NAD(P)-bd_dom_sf"/>
</dbReference>
<dbReference type="Pfam" id="PF00106">
    <property type="entry name" value="adh_short"/>
    <property type="match status" value="1"/>
</dbReference>
<accession>A0A7K0KER1</accession>
<evidence type="ECO:0000256" key="1">
    <source>
        <dbReference type="ARBA" id="ARBA00006484"/>
    </source>
</evidence>
<dbReference type="PANTHER" id="PTHR44196:SF3">
    <property type="entry name" value="SHORT CHAIN DEHYDROGENASE FAMILY PROTEIN"/>
    <property type="match status" value="1"/>
</dbReference>
<dbReference type="PANTHER" id="PTHR44196">
    <property type="entry name" value="DEHYDROGENASE/REDUCTASE SDR FAMILY MEMBER 7B"/>
    <property type="match status" value="1"/>
</dbReference>
<sequence length="255" mass="28328">MTNHKETTEAKHGPAAVIMGASSGIGMEVARLLLHRGWHLGLAARRTEPLAALSEEYPGLVKYASIDITETGSEVLLRRLIDEMEGISLYLHVSGVGWQNMALDADKELTTVQTNALGFTRMVGEAYRYFAARGEGHIAVVSSIAGTKGMGAAPAYSATKAFDTTYVEALEQQAHMRGKHIHFTDIRPGFVRTALLGDGRRYPLLMNPETVARAIVNAILHHRHVVVIDWRYRLLTALWRCVPRWIWRRMSVNNG</sequence>
<evidence type="ECO:0000313" key="4">
    <source>
        <dbReference type="Proteomes" id="UP000438914"/>
    </source>
</evidence>
<dbReference type="EMBL" id="VUNG01000012">
    <property type="protein sequence ID" value="MST84334.1"/>
    <property type="molecule type" value="Genomic_DNA"/>
</dbReference>
<proteinExistence type="inferred from homology"/>
<dbReference type="GO" id="GO:0016020">
    <property type="term" value="C:membrane"/>
    <property type="evidence" value="ECO:0007669"/>
    <property type="project" value="TreeGrafter"/>
</dbReference>
<dbReference type="SUPFAM" id="SSF51735">
    <property type="entry name" value="NAD(P)-binding Rossmann-fold domains"/>
    <property type="match status" value="1"/>
</dbReference>
<dbReference type="AlphaFoldDB" id="A0A7K0KER1"/>
<dbReference type="Gene3D" id="3.40.50.720">
    <property type="entry name" value="NAD(P)-binding Rossmann-like Domain"/>
    <property type="match status" value="1"/>
</dbReference>
<gene>
    <name evidence="3" type="ORF">FYJ73_06575</name>
</gene>
<dbReference type="Proteomes" id="UP000438914">
    <property type="component" value="Unassembled WGS sequence"/>
</dbReference>
<organism evidence="3 4">
    <name type="scientific">Hallella mizrahii</name>
    <dbReference type="NCBI Taxonomy" id="2606637"/>
    <lineage>
        <taxon>Bacteria</taxon>
        <taxon>Pseudomonadati</taxon>
        <taxon>Bacteroidota</taxon>
        <taxon>Bacteroidia</taxon>
        <taxon>Bacteroidales</taxon>
        <taxon>Prevotellaceae</taxon>
        <taxon>Hallella</taxon>
    </lineage>
</organism>
<comment type="similarity">
    <text evidence="1">Belongs to the short-chain dehydrogenases/reductases (SDR) family.</text>
</comment>
<keyword evidence="4" id="KW-1185">Reference proteome</keyword>
<dbReference type="GO" id="GO:0016491">
    <property type="term" value="F:oxidoreductase activity"/>
    <property type="evidence" value="ECO:0007669"/>
    <property type="project" value="UniProtKB-KW"/>
</dbReference>
<keyword evidence="2" id="KW-0560">Oxidoreductase</keyword>
<name>A0A7K0KER1_9BACT</name>
<comment type="caution">
    <text evidence="3">The sequence shown here is derived from an EMBL/GenBank/DDBJ whole genome shotgun (WGS) entry which is preliminary data.</text>
</comment>
<reference evidence="3 4" key="1">
    <citation type="submission" date="2019-08" db="EMBL/GenBank/DDBJ databases">
        <title>In-depth cultivation of the pig gut microbiome towards novel bacterial diversity and tailored functional studies.</title>
        <authorList>
            <person name="Wylensek D."/>
            <person name="Hitch T.C.A."/>
            <person name="Clavel T."/>
        </authorList>
    </citation>
    <scope>NUCLEOTIDE SEQUENCE [LARGE SCALE GENOMIC DNA]</scope>
    <source>
        <strain evidence="3 4">LKV-178-WT-2A</strain>
    </source>
</reference>
<evidence type="ECO:0000313" key="3">
    <source>
        <dbReference type="EMBL" id="MST84334.1"/>
    </source>
</evidence>
<dbReference type="InterPro" id="IPR002347">
    <property type="entry name" value="SDR_fam"/>
</dbReference>
<dbReference type="PRINTS" id="PR00081">
    <property type="entry name" value="GDHRDH"/>
</dbReference>
<protein>
    <submittedName>
        <fullName evidence="3">SDR family NAD(P)-dependent oxidoreductase</fullName>
    </submittedName>
</protein>
<dbReference type="RefSeq" id="WP_154533918.1">
    <property type="nucleotide sequence ID" value="NZ_VUNG01000012.1"/>
</dbReference>
<evidence type="ECO:0000256" key="2">
    <source>
        <dbReference type="ARBA" id="ARBA00023002"/>
    </source>
</evidence>